<feature type="compositionally biased region" description="Low complexity" evidence="1">
    <location>
        <begin position="10"/>
        <end position="28"/>
    </location>
</feature>
<dbReference type="EnsemblPlants" id="AET2Gv21027500.21">
    <property type="protein sequence ID" value="AET2Gv21027500.21"/>
    <property type="gene ID" value="AET2Gv21027500"/>
</dbReference>
<evidence type="ECO:0000256" key="1">
    <source>
        <dbReference type="SAM" id="MobiDB-lite"/>
    </source>
</evidence>
<dbReference type="Gramene" id="AET2Gv21027500.21">
    <property type="protein sequence ID" value="AET2Gv21027500.21"/>
    <property type="gene ID" value="AET2Gv21027500"/>
</dbReference>
<reference evidence="3" key="1">
    <citation type="journal article" date="2014" name="Science">
        <title>Ancient hybridizations among the ancestral genomes of bread wheat.</title>
        <authorList>
            <consortium name="International Wheat Genome Sequencing Consortium,"/>
            <person name="Marcussen T."/>
            <person name="Sandve S.R."/>
            <person name="Heier L."/>
            <person name="Spannagl M."/>
            <person name="Pfeifer M."/>
            <person name="Jakobsen K.S."/>
            <person name="Wulff B.B."/>
            <person name="Steuernagel B."/>
            <person name="Mayer K.F."/>
            <person name="Olsen O.A."/>
        </authorList>
    </citation>
    <scope>NUCLEOTIDE SEQUENCE [LARGE SCALE GENOMIC DNA]</scope>
    <source>
        <strain evidence="3">cv. AL8/78</strain>
    </source>
</reference>
<keyword evidence="3" id="KW-1185">Reference proteome</keyword>
<sequence>HASPPPLGFSPLRAASPPAAPSTISLPLSPARETVPSHVLDPALPCTVVSDRAQVAAMEVRGVVVSVICMEERGKVRMTDRWEGAARLELQRSHHGGVEPSITTHRPQFRIWSLSYDSTSRLCSLELTVLLCWTGRRGPACCRYKPSRWTASAKSFAVSADICQLARRLKAHRLASI</sequence>
<dbReference type="Proteomes" id="UP000015105">
    <property type="component" value="Chromosome 2D"/>
</dbReference>
<proteinExistence type="predicted"/>
<evidence type="ECO:0000313" key="2">
    <source>
        <dbReference type="EnsemblPlants" id="AET2Gv21027500.21"/>
    </source>
</evidence>
<evidence type="ECO:0000313" key="3">
    <source>
        <dbReference type="Proteomes" id="UP000015105"/>
    </source>
</evidence>
<reference evidence="2" key="3">
    <citation type="journal article" date="2017" name="Nature">
        <title>Genome sequence of the progenitor of the wheat D genome Aegilops tauschii.</title>
        <authorList>
            <person name="Luo M.C."/>
            <person name="Gu Y.Q."/>
            <person name="Puiu D."/>
            <person name="Wang H."/>
            <person name="Twardziok S.O."/>
            <person name="Deal K.R."/>
            <person name="Huo N."/>
            <person name="Zhu T."/>
            <person name="Wang L."/>
            <person name="Wang Y."/>
            <person name="McGuire P.E."/>
            <person name="Liu S."/>
            <person name="Long H."/>
            <person name="Ramasamy R.K."/>
            <person name="Rodriguez J.C."/>
            <person name="Van S.L."/>
            <person name="Yuan L."/>
            <person name="Wang Z."/>
            <person name="Xia Z."/>
            <person name="Xiao L."/>
            <person name="Anderson O.D."/>
            <person name="Ouyang S."/>
            <person name="Liang Y."/>
            <person name="Zimin A.V."/>
            <person name="Pertea G."/>
            <person name="Qi P."/>
            <person name="Bennetzen J.L."/>
            <person name="Dai X."/>
            <person name="Dawson M.W."/>
            <person name="Muller H.G."/>
            <person name="Kugler K."/>
            <person name="Rivarola-Duarte L."/>
            <person name="Spannagl M."/>
            <person name="Mayer K.F.X."/>
            <person name="Lu F.H."/>
            <person name="Bevan M.W."/>
            <person name="Leroy P."/>
            <person name="Li P."/>
            <person name="You F.M."/>
            <person name="Sun Q."/>
            <person name="Liu Z."/>
            <person name="Lyons E."/>
            <person name="Wicker T."/>
            <person name="Salzberg S.L."/>
            <person name="Devos K.M."/>
            <person name="Dvorak J."/>
        </authorList>
    </citation>
    <scope>NUCLEOTIDE SEQUENCE [LARGE SCALE GENOMIC DNA]</scope>
    <source>
        <strain evidence="2">cv. AL8/78</strain>
    </source>
</reference>
<reference evidence="3" key="2">
    <citation type="journal article" date="2017" name="Nat. Plants">
        <title>The Aegilops tauschii genome reveals multiple impacts of transposons.</title>
        <authorList>
            <person name="Zhao G."/>
            <person name="Zou C."/>
            <person name="Li K."/>
            <person name="Wang K."/>
            <person name="Li T."/>
            <person name="Gao L."/>
            <person name="Zhang X."/>
            <person name="Wang H."/>
            <person name="Yang Z."/>
            <person name="Liu X."/>
            <person name="Jiang W."/>
            <person name="Mao L."/>
            <person name="Kong X."/>
            <person name="Jiao Y."/>
            <person name="Jia J."/>
        </authorList>
    </citation>
    <scope>NUCLEOTIDE SEQUENCE [LARGE SCALE GENOMIC DNA]</scope>
    <source>
        <strain evidence="3">cv. AL8/78</strain>
    </source>
</reference>
<protein>
    <submittedName>
        <fullName evidence="2">Uncharacterized protein</fullName>
    </submittedName>
</protein>
<reference evidence="2" key="5">
    <citation type="journal article" date="2021" name="G3 (Bethesda)">
        <title>Aegilops tauschii genome assembly Aet v5.0 features greater sequence contiguity and improved annotation.</title>
        <authorList>
            <person name="Wang L."/>
            <person name="Zhu T."/>
            <person name="Rodriguez J.C."/>
            <person name="Deal K.R."/>
            <person name="Dubcovsky J."/>
            <person name="McGuire P.E."/>
            <person name="Lux T."/>
            <person name="Spannagl M."/>
            <person name="Mayer K.F.X."/>
            <person name="Baldrich P."/>
            <person name="Meyers B.C."/>
            <person name="Huo N."/>
            <person name="Gu Y.Q."/>
            <person name="Zhou H."/>
            <person name="Devos K.M."/>
            <person name="Bennetzen J.L."/>
            <person name="Unver T."/>
            <person name="Budak H."/>
            <person name="Gulick P.J."/>
            <person name="Galiba G."/>
            <person name="Kalapos B."/>
            <person name="Nelson D.R."/>
            <person name="Li P."/>
            <person name="You F.M."/>
            <person name="Luo M.C."/>
            <person name="Dvorak J."/>
        </authorList>
    </citation>
    <scope>NUCLEOTIDE SEQUENCE [LARGE SCALE GENOMIC DNA]</scope>
    <source>
        <strain evidence="2">cv. AL8/78</strain>
    </source>
</reference>
<dbReference type="AlphaFoldDB" id="A0A453CZQ0"/>
<organism evidence="2 3">
    <name type="scientific">Aegilops tauschii subsp. strangulata</name>
    <name type="common">Goatgrass</name>
    <dbReference type="NCBI Taxonomy" id="200361"/>
    <lineage>
        <taxon>Eukaryota</taxon>
        <taxon>Viridiplantae</taxon>
        <taxon>Streptophyta</taxon>
        <taxon>Embryophyta</taxon>
        <taxon>Tracheophyta</taxon>
        <taxon>Spermatophyta</taxon>
        <taxon>Magnoliopsida</taxon>
        <taxon>Liliopsida</taxon>
        <taxon>Poales</taxon>
        <taxon>Poaceae</taxon>
        <taxon>BOP clade</taxon>
        <taxon>Pooideae</taxon>
        <taxon>Triticodae</taxon>
        <taxon>Triticeae</taxon>
        <taxon>Triticinae</taxon>
        <taxon>Aegilops</taxon>
    </lineage>
</organism>
<name>A0A453CZQ0_AEGTS</name>
<reference evidence="2" key="4">
    <citation type="submission" date="2019-03" db="UniProtKB">
        <authorList>
            <consortium name="EnsemblPlants"/>
        </authorList>
    </citation>
    <scope>IDENTIFICATION</scope>
</reference>
<feature type="region of interest" description="Disordered" evidence="1">
    <location>
        <begin position="1"/>
        <end position="28"/>
    </location>
</feature>
<accession>A0A453CZQ0</accession>